<dbReference type="GO" id="GO:0009893">
    <property type="term" value="P:positive regulation of metabolic process"/>
    <property type="evidence" value="ECO:0007669"/>
    <property type="project" value="UniProtKB-ARBA"/>
</dbReference>
<evidence type="ECO:0000256" key="7">
    <source>
        <dbReference type="ARBA" id="ARBA00037982"/>
    </source>
</evidence>
<evidence type="ECO:0000256" key="12">
    <source>
        <dbReference type="PROSITE-ProRule" id="PRU10141"/>
    </source>
</evidence>
<feature type="compositionally biased region" description="Polar residues" evidence="14">
    <location>
        <begin position="429"/>
        <end position="445"/>
    </location>
</feature>
<dbReference type="InterPro" id="IPR008271">
    <property type="entry name" value="Ser/Thr_kinase_AS"/>
</dbReference>
<dbReference type="InterPro" id="IPR011009">
    <property type="entry name" value="Kinase-like_dom_sf"/>
</dbReference>
<dbReference type="InterPro" id="IPR050339">
    <property type="entry name" value="CC_SR_Kinase"/>
</dbReference>
<feature type="binding site" evidence="12">
    <location>
        <position position="715"/>
    </location>
    <ligand>
        <name>ATP</name>
        <dbReference type="ChEBI" id="CHEBI:30616"/>
    </ligand>
</feature>
<reference evidence="17 18" key="1">
    <citation type="journal article" date="2014" name="BMC Genomics">
        <title>Comparative genomics of the major fungal agents of human and animal Sporotrichosis: Sporothrix schenckii and Sporothrix brasiliensis.</title>
        <authorList>
            <person name="Teixeira M.M."/>
            <person name="de Almeida L.G."/>
            <person name="Kubitschek-Barreira P."/>
            <person name="Alves F.L."/>
            <person name="Kioshima E.S."/>
            <person name="Abadio A.K."/>
            <person name="Fernandes L."/>
            <person name="Derengowski L.S."/>
            <person name="Ferreira K.S."/>
            <person name="Souza R.C."/>
            <person name="Ruiz J.C."/>
            <person name="de Andrade N.C."/>
            <person name="Paes H.C."/>
            <person name="Nicola A.M."/>
            <person name="Albuquerque P."/>
            <person name="Gerber A.L."/>
            <person name="Martins V.P."/>
            <person name="Peconick L.D."/>
            <person name="Neto A.V."/>
            <person name="Chaucanez C.B."/>
            <person name="Silva P.A."/>
            <person name="Cunha O.L."/>
            <person name="de Oliveira F.F."/>
            <person name="dos Santos T.C."/>
            <person name="Barros A.L."/>
            <person name="Soares M.A."/>
            <person name="de Oliveira L.M."/>
            <person name="Marini M.M."/>
            <person name="Villalobos-Duno H."/>
            <person name="Cunha M.M."/>
            <person name="de Hoog S."/>
            <person name="da Silveira J.F."/>
            <person name="Henrissat B."/>
            <person name="Nino-Vega G.A."/>
            <person name="Cisalpino P.S."/>
            <person name="Mora-Montes H.M."/>
            <person name="Almeida S.R."/>
            <person name="Stajich J.E."/>
            <person name="Lopes-Bezerra L.M."/>
            <person name="Vasconcelos A.T."/>
            <person name="Felipe M.S."/>
        </authorList>
    </citation>
    <scope>NUCLEOTIDE SEQUENCE [LARGE SCALE GENOMIC DNA]</scope>
    <source>
        <strain evidence="17 18">5110</strain>
    </source>
</reference>
<dbReference type="InterPro" id="IPR024435">
    <property type="entry name" value="HisRS-related_dom"/>
</dbReference>
<accession>A0A0C2IT91</accession>
<dbReference type="CDD" id="cd14046">
    <property type="entry name" value="STKc_EIF2AK4_GCN2_rpt2"/>
    <property type="match status" value="1"/>
</dbReference>
<feature type="active site" description="Proton acceptor" evidence="10">
    <location>
        <position position="929"/>
    </location>
</feature>
<dbReference type="EMBL" id="AWTV01000008">
    <property type="protein sequence ID" value="KIH90060.1"/>
    <property type="molecule type" value="Genomic_DNA"/>
</dbReference>
<evidence type="ECO:0000256" key="11">
    <source>
        <dbReference type="PIRSR" id="PIRSR000660-2"/>
    </source>
</evidence>
<evidence type="ECO:0000259" key="15">
    <source>
        <dbReference type="PROSITE" id="PS50011"/>
    </source>
</evidence>
<comment type="caution">
    <text evidence="17">The sequence shown here is derived from an EMBL/GenBank/DDBJ whole genome shotgun (WGS) entry which is preliminary data.</text>
</comment>
<dbReference type="OrthoDB" id="341578at2759"/>
<dbReference type="GO" id="GO:0005737">
    <property type="term" value="C:cytoplasm"/>
    <property type="evidence" value="ECO:0007669"/>
    <property type="project" value="TreeGrafter"/>
</dbReference>
<feature type="domain" description="Protein kinase" evidence="15">
    <location>
        <begin position="313"/>
        <end position="638"/>
    </location>
</feature>
<dbReference type="EC" id="2.7.11.1" evidence="1"/>
<dbReference type="Proteomes" id="UP000031575">
    <property type="component" value="Unassembled WGS sequence"/>
</dbReference>
<feature type="region of interest" description="Disordered" evidence="14">
    <location>
        <begin position="33"/>
        <end position="85"/>
    </location>
</feature>
<evidence type="ECO:0000259" key="16">
    <source>
        <dbReference type="PROSITE" id="PS50908"/>
    </source>
</evidence>
<dbReference type="Gene3D" id="3.40.50.800">
    <property type="entry name" value="Anticodon-binding domain"/>
    <property type="match status" value="1"/>
</dbReference>
<dbReference type="Pfam" id="PF13393">
    <property type="entry name" value="tRNA-synt_His"/>
    <property type="match status" value="1"/>
</dbReference>
<dbReference type="SMART" id="SM00591">
    <property type="entry name" value="RWD"/>
    <property type="match status" value="1"/>
</dbReference>
<dbReference type="PROSITE" id="PS00107">
    <property type="entry name" value="PROTEIN_KINASE_ATP"/>
    <property type="match status" value="1"/>
</dbReference>
<keyword evidence="17" id="KW-0648">Protein biosynthesis</keyword>
<keyword evidence="5 17" id="KW-0418">Kinase</keyword>
<dbReference type="CDD" id="cd23823">
    <property type="entry name" value="RWD_GCN2"/>
    <property type="match status" value="1"/>
</dbReference>
<feature type="region of interest" description="Disordered" evidence="14">
    <location>
        <begin position="212"/>
        <end position="290"/>
    </location>
</feature>
<feature type="domain" description="Protein kinase" evidence="15">
    <location>
        <begin position="685"/>
        <end position="1077"/>
    </location>
</feature>
<keyword evidence="17" id="KW-0396">Initiation factor</keyword>
<feature type="region of interest" description="Disordered" evidence="14">
    <location>
        <begin position="400"/>
        <end position="445"/>
    </location>
</feature>
<comment type="catalytic activity">
    <reaction evidence="8">
        <text>L-threonyl-[protein] + ATP = O-phospho-L-threonyl-[protein] + ADP + H(+)</text>
        <dbReference type="Rhea" id="RHEA:46608"/>
        <dbReference type="Rhea" id="RHEA-COMP:11060"/>
        <dbReference type="Rhea" id="RHEA-COMP:11605"/>
        <dbReference type="ChEBI" id="CHEBI:15378"/>
        <dbReference type="ChEBI" id="CHEBI:30013"/>
        <dbReference type="ChEBI" id="CHEBI:30616"/>
        <dbReference type="ChEBI" id="CHEBI:61977"/>
        <dbReference type="ChEBI" id="CHEBI:456216"/>
        <dbReference type="EC" id="2.7.11.1"/>
    </reaction>
</comment>
<dbReference type="SMART" id="SM00220">
    <property type="entry name" value="S_TKc"/>
    <property type="match status" value="2"/>
</dbReference>
<dbReference type="GO" id="GO:0004694">
    <property type="term" value="F:eukaryotic translation initiation factor 2alpha kinase activity"/>
    <property type="evidence" value="ECO:0007669"/>
    <property type="project" value="InterPro"/>
</dbReference>
<dbReference type="InterPro" id="IPR016255">
    <property type="entry name" value="Gcn2"/>
</dbReference>
<evidence type="ECO:0000256" key="4">
    <source>
        <dbReference type="ARBA" id="ARBA00022741"/>
    </source>
</evidence>
<dbReference type="HOGENOM" id="CLU_001222_2_0_1"/>
<evidence type="ECO:0000256" key="14">
    <source>
        <dbReference type="SAM" id="MobiDB-lite"/>
    </source>
</evidence>
<evidence type="ECO:0000313" key="17">
    <source>
        <dbReference type="EMBL" id="KIH90060.1"/>
    </source>
</evidence>
<dbReference type="Gene3D" id="3.30.200.20">
    <property type="entry name" value="Phosphorylase Kinase, domain 1"/>
    <property type="match status" value="1"/>
</dbReference>
<evidence type="ECO:0000256" key="13">
    <source>
        <dbReference type="SAM" id="Coils"/>
    </source>
</evidence>
<feature type="coiled-coil region" evidence="13">
    <location>
        <begin position="357"/>
        <end position="384"/>
    </location>
</feature>
<dbReference type="InterPro" id="IPR036621">
    <property type="entry name" value="Anticodon-bd_dom_sf"/>
</dbReference>
<keyword evidence="13" id="KW-0175">Coiled coil</keyword>
<feature type="domain" description="RWD" evidence="16">
    <location>
        <begin position="88"/>
        <end position="198"/>
    </location>
</feature>
<dbReference type="GO" id="GO:0005634">
    <property type="term" value="C:nucleus"/>
    <property type="evidence" value="ECO:0007669"/>
    <property type="project" value="TreeGrafter"/>
</dbReference>
<dbReference type="PANTHER" id="PTHR11042:SF136">
    <property type="entry name" value="EIF-2-ALPHA KINASE GCN2"/>
    <property type="match status" value="1"/>
</dbReference>
<dbReference type="SUPFAM" id="SSF54495">
    <property type="entry name" value="UBC-like"/>
    <property type="match status" value="1"/>
</dbReference>
<dbReference type="InterPro" id="IPR041715">
    <property type="entry name" value="HisRS-like_core"/>
</dbReference>
<dbReference type="Pfam" id="PF00069">
    <property type="entry name" value="Pkinase"/>
    <property type="match status" value="3"/>
</dbReference>
<feature type="compositionally biased region" description="Acidic residues" evidence="14">
    <location>
        <begin position="812"/>
        <end position="836"/>
    </location>
</feature>
<feature type="compositionally biased region" description="Basic and acidic residues" evidence="14">
    <location>
        <begin position="226"/>
        <end position="264"/>
    </location>
</feature>
<keyword evidence="3" id="KW-0808">Transferase</keyword>
<dbReference type="InterPro" id="IPR000719">
    <property type="entry name" value="Prot_kinase_dom"/>
</dbReference>
<evidence type="ECO:0000313" key="18">
    <source>
        <dbReference type="Proteomes" id="UP000031575"/>
    </source>
</evidence>
<comment type="similarity">
    <text evidence="7">Belongs to the protein kinase superfamily. Ser/Thr protein kinase family. GCN2 subfamily.</text>
</comment>
<dbReference type="InterPro" id="IPR045864">
    <property type="entry name" value="aa-tRNA-synth_II/BPL/LPL"/>
</dbReference>
<feature type="region of interest" description="Disordered" evidence="14">
    <location>
        <begin position="808"/>
        <end position="872"/>
    </location>
</feature>
<dbReference type="RefSeq" id="XP_040618070.1">
    <property type="nucleotide sequence ID" value="XM_040758341.1"/>
</dbReference>
<sequence>MFAQQWRACGLQANVQLSLVSCQTTLETKDHITMAGKKPLKPNNKKDDSTSFPGLKQHNAANQGPRDGGPPQNQPGDAKTQYEERQQDEVTVLEAIYGDDFVQHKAAHSAWKKSEPSFDIRIKASLDEDFAVTLGVVLTASYPKSVPLLTIKDHEGLRESTLFKVQKVMEARAKECAAEDREMIDYLVEGIREVIEDAAIAKEQGLDLPSLEEERAAHEASQAQAAKDENEEKERKRQEETREEERALGALVEKERERQRTKAKEMRKKNRAQNGANVSPDRGTGLNEPDTMVFDEPCDLTDTAGNSIYFRTVTGKFLLHTGPVSKIYVVRPVLRSDQEPRSLALKQTELQPGARDSVQAIKQIQSLETQLKSLKKLRRQKVHRNILDVIDFRIDRASTVEGENGSGAASPSKPLSQTSPHLSPPPKASRTSGVPQSQQLQTSSSVAQEQTTWTISVLTLLADKGSLEDVLELAGHLDVNKVRAWTRDLLDALDYLHSHGMLHEDIHPSNILLVRDASGDIVPKLADASYQRLMHNVYSRTGPTMTSMRTARSAYWLPPEIAGASRPQYTQKTDVWDFGVVFLQMIFGLDVPQKYHSPRDMIESHNLSDALGELVSKLFMPDPKKRPRAFDLGSSEFLATDAPILADDGFSMDGPMMSIPQSLPQRTRHDSMTRGPAASRYREDFIEEGRLGKGGFGEVVKARKKLDGQIYAIKKITISQSRQDSLTVTDILKEVRLLSQLSHPAVVRYYNAWLEEVYDFGGSEGDAATSTAGYSSQKVDDFDDDDINIEFTKSGGLDFMSSGGYPNIAFESDSDDDGDDDEDGGEDDGDSDDSDNGSDAAYSSSDEDSKATETNNGRLGITGWKRQRRGSQRPGRTIMYISMEYCEKRSLRDLIARNLSKDMQEVWRLFRQLLEGLAHIHGLGIVHRDLKPENIFIGAGVDGVNSVKIGDFGLATTGQLGGNDRVHASSNIDATDETRSIGTAVYVAPEVRSGGSGSYTSKVDMYSLGVIFFEMCYPPMIGMQRADVLGKLRSSPPVLPSDFKPKDKSQVDIIRALLTHNPKERPSGAELLKSGKLPVQMESETIRHALSELSDPSSPYYQKMLSMLFARPVEQAKDYAWDMSSMQTQAPPSSQDLMRQHIVKEVLISVFRRHGAVEATRSSLYPRSSLYGGANVVQLLDQNGNLLQLPFDLTMGNARALARCSSGSNVVGKSYTFGSIFRDRPGGGQPSMFGEVDFDLITTHTLDLALREAEVIKVIDEITAAFPTVRANPLCFQLGHSDLLQVIFDFCGVEKSARRAVADVLSRLNIHNVTWQKLRSELRSPLVGASTTSIDELQKFDFRDTPSKTYAKLKALFEGTDAYQRASSTLAHLREVYEYCKRMGVTSKIYVCPLNTWNEAFFSGGVMFSCLLDKKVKDVFAAGGRYDGLIKEYRPRFGSNLPDERHAVGFSLNWEKLAPPPPRSSGKAFLKKAAEEETLGAFSVKRCDILVASFDPTILRSVGVELLRTLWAHDISAELAGDARSTEELVLKNRDEGHAWIIIVKPEGIVKIKTMPSAGAGSGASGGSSAAALHRSYAAPDVELPFSQVVSWLRSEMRERDSTRTGAVKVAAAAAAAAAVASSSLESSSVGGSHHTGAGDRAGGAEGQQQEVRVLVGQTKSKKFNRQVVVEQAQVSAARLVRSFLSGPIAAVETTDQVLDLIRGTALSDPDSWRRVEQSVSSVEKKYTRDIQDMLLRWRTEYEGSNSSRSRNAFVYNFRTGTCIYYDLGA</sequence>
<dbReference type="FunFam" id="3.30.930.10:FF:000074">
    <property type="entry name" value="Serine/threonine-protein kinase gcn2"/>
    <property type="match status" value="1"/>
</dbReference>
<keyword evidence="18" id="KW-1185">Reference proteome</keyword>
<dbReference type="PANTHER" id="PTHR11042">
    <property type="entry name" value="EUKARYOTIC TRANSLATION INITIATION FACTOR 2-ALPHA KINASE EIF2-ALPHA KINASE -RELATED"/>
    <property type="match status" value="1"/>
</dbReference>
<evidence type="ECO:0000256" key="1">
    <source>
        <dbReference type="ARBA" id="ARBA00012513"/>
    </source>
</evidence>
<dbReference type="Gene3D" id="3.30.930.10">
    <property type="entry name" value="Bira Bifunctional Protein, Domain 2"/>
    <property type="match status" value="1"/>
</dbReference>
<evidence type="ECO:0000256" key="8">
    <source>
        <dbReference type="ARBA" id="ARBA00047899"/>
    </source>
</evidence>
<feature type="region of interest" description="Disordered" evidence="14">
    <location>
        <begin position="1625"/>
        <end position="1649"/>
    </location>
</feature>
<dbReference type="InterPro" id="IPR017441">
    <property type="entry name" value="Protein_kinase_ATP_BS"/>
</dbReference>
<dbReference type="VEuPathDB" id="FungiDB:SPBR_00020"/>
<gene>
    <name evidence="17" type="ORF">SPBR_00020</name>
</gene>
<dbReference type="PIRSF" id="PIRSF000660">
    <property type="entry name" value="Ser/Thr_PK_GCN2"/>
    <property type="match status" value="1"/>
</dbReference>
<dbReference type="FunFam" id="1.10.510.10:FF:000821">
    <property type="entry name" value="Serine/threonine-protein kinase gcn2"/>
    <property type="match status" value="1"/>
</dbReference>
<protein>
    <recommendedName>
        <fullName evidence="1">non-specific serine/threonine protein kinase</fullName>
        <ecNumber evidence="1">2.7.11.1</ecNumber>
    </recommendedName>
</protein>
<organism evidence="17 18">
    <name type="scientific">Sporothrix brasiliensis 5110</name>
    <dbReference type="NCBI Taxonomy" id="1398154"/>
    <lineage>
        <taxon>Eukaryota</taxon>
        <taxon>Fungi</taxon>
        <taxon>Dikarya</taxon>
        <taxon>Ascomycota</taxon>
        <taxon>Pezizomycotina</taxon>
        <taxon>Sordariomycetes</taxon>
        <taxon>Sordariomycetidae</taxon>
        <taxon>Ophiostomatales</taxon>
        <taxon>Ophiostomataceae</taxon>
        <taxon>Sporothrix</taxon>
    </lineage>
</organism>
<dbReference type="Gene3D" id="3.10.110.10">
    <property type="entry name" value="Ubiquitin Conjugating Enzyme"/>
    <property type="match status" value="1"/>
</dbReference>
<evidence type="ECO:0000256" key="9">
    <source>
        <dbReference type="ARBA" id="ARBA00048679"/>
    </source>
</evidence>
<proteinExistence type="inferred from homology"/>
<dbReference type="SUPFAM" id="SSF56112">
    <property type="entry name" value="Protein kinase-like (PK-like)"/>
    <property type="match status" value="2"/>
</dbReference>
<dbReference type="InterPro" id="IPR006575">
    <property type="entry name" value="RWD_dom"/>
</dbReference>
<dbReference type="Pfam" id="PF12745">
    <property type="entry name" value="HGTP_anticodon2"/>
    <property type="match status" value="1"/>
</dbReference>
<keyword evidence="4 11" id="KW-0547">Nucleotide-binding</keyword>
<keyword evidence="2" id="KW-0723">Serine/threonine-protein kinase</keyword>
<dbReference type="PROSITE" id="PS50908">
    <property type="entry name" value="RWD"/>
    <property type="match status" value="1"/>
</dbReference>
<evidence type="ECO:0000256" key="6">
    <source>
        <dbReference type="ARBA" id="ARBA00022840"/>
    </source>
</evidence>
<dbReference type="Gene3D" id="1.10.510.10">
    <property type="entry name" value="Transferase(Phosphotransferase) domain 1"/>
    <property type="match status" value="2"/>
</dbReference>
<dbReference type="InterPro" id="IPR016135">
    <property type="entry name" value="UBQ-conjugating_enzyme/RWD"/>
</dbReference>
<evidence type="ECO:0000256" key="5">
    <source>
        <dbReference type="ARBA" id="ARBA00022777"/>
    </source>
</evidence>
<dbReference type="PROSITE" id="PS50011">
    <property type="entry name" value="PROTEIN_KINASE_DOM"/>
    <property type="match status" value="2"/>
</dbReference>
<feature type="binding site" evidence="11">
    <location>
        <position position="714"/>
    </location>
    <ligand>
        <name>ATP</name>
        <dbReference type="ChEBI" id="CHEBI:30616"/>
    </ligand>
</feature>
<evidence type="ECO:0000256" key="3">
    <source>
        <dbReference type="ARBA" id="ARBA00022679"/>
    </source>
</evidence>
<dbReference type="FunFam" id="3.10.110.10:FF:000050">
    <property type="entry name" value="eIF-2-alpha kinase GCN2"/>
    <property type="match status" value="1"/>
</dbReference>
<dbReference type="GeneID" id="63673262"/>
<dbReference type="GO" id="GO:0003743">
    <property type="term" value="F:translation initiation factor activity"/>
    <property type="evidence" value="ECO:0007669"/>
    <property type="project" value="UniProtKB-KW"/>
</dbReference>
<keyword evidence="6 11" id="KW-0067">ATP-binding</keyword>
<dbReference type="PROSITE" id="PS51257">
    <property type="entry name" value="PROKAR_LIPOPROTEIN"/>
    <property type="match status" value="1"/>
</dbReference>
<dbReference type="PROSITE" id="PS00108">
    <property type="entry name" value="PROTEIN_KINASE_ST"/>
    <property type="match status" value="1"/>
</dbReference>
<feature type="binding site" evidence="11">
    <location>
        <begin position="691"/>
        <end position="699"/>
    </location>
    <ligand>
        <name>ATP</name>
        <dbReference type="ChEBI" id="CHEBI:30616"/>
    </ligand>
</feature>
<dbReference type="GO" id="GO:0005524">
    <property type="term" value="F:ATP binding"/>
    <property type="evidence" value="ECO:0007669"/>
    <property type="project" value="UniProtKB-UniRule"/>
</dbReference>
<dbReference type="SUPFAM" id="SSF55681">
    <property type="entry name" value="Class II aaRS and biotin synthetases"/>
    <property type="match status" value="1"/>
</dbReference>
<comment type="catalytic activity">
    <reaction evidence="9">
        <text>L-seryl-[protein] + ATP = O-phospho-L-seryl-[protein] + ADP + H(+)</text>
        <dbReference type="Rhea" id="RHEA:17989"/>
        <dbReference type="Rhea" id="RHEA-COMP:9863"/>
        <dbReference type="Rhea" id="RHEA-COMP:11604"/>
        <dbReference type="ChEBI" id="CHEBI:15378"/>
        <dbReference type="ChEBI" id="CHEBI:29999"/>
        <dbReference type="ChEBI" id="CHEBI:30616"/>
        <dbReference type="ChEBI" id="CHEBI:83421"/>
        <dbReference type="ChEBI" id="CHEBI:456216"/>
        <dbReference type="EC" id="2.7.11.1"/>
    </reaction>
</comment>
<evidence type="ECO:0000256" key="2">
    <source>
        <dbReference type="ARBA" id="ARBA00022527"/>
    </source>
</evidence>
<dbReference type="Pfam" id="PF05773">
    <property type="entry name" value="RWD"/>
    <property type="match status" value="1"/>
</dbReference>
<evidence type="ECO:0000256" key="10">
    <source>
        <dbReference type="PIRSR" id="PIRSR000660-1"/>
    </source>
</evidence>
<dbReference type="GO" id="GO:0000077">
    <property type="term" value="P:DNA damage checkpoint signaling"/>
    <property type="evidence" value="ECO:0007669"/>
    <property type="project" value="InterPro"/>
</dbReference>
<name>A0A0C2IT91_9PEZI</name>
<feature type="compositionally biased region" description="Polar residues" evidence="14">
    <location>
        <begin position="407"/>
        <end position="421"/>
    </location>
</feature>
<dbReference type="CDD" id="cd14012">
    <property type="entry name" value="PK_eIF2AK_GCN2_rpt1"/>
    <property type="match status" value="1"/>
</dbReference>